<feature type="transmembrane region" description="Helical" evidence="3">
    <location>
        <begin position="483"/>
        <end position="501"/>
    </location>
</feature>
<evidence type="ECO:0000313" key="6">
    <source>
        <dbReference type="Proteomes" id="UP000003781"/>
    </source>
</evidence>
<dbReference type="PANTHER" id="PTHR24363:SF7">
    <property type="entry name" value="SERINE_THREONINE-PROTEIN KINASE-LIKE PROTEIN E"/>
    <property type="match status" value="1"/>
</dbReference>
<reference evidence="5 6" key="1">
    <citation type="submission" date="2007-03" db="EMBL/GenBank/DDBJ databases">
        <authorList>
            <person name="Stal L."/>
            <person name="Ferriera S."/>
            <person name="Johnson J."/>
            <person name="Kravitz S."/>
            <person name="Beeson K."/>
            <person name="Sutton G."/>
            <person name="Rogers Y.-H."/>
            <person name="Friedman R."/>
            <person name="Frazier M."/>
            <person name="Venter J.C."/>
        </authorList>
    </citation>
    <scope>NUCLEOTIDE SEQUENCE [LARGE SCALE GENOMIC DNA]</scope>
    <source>
        <strain evidence="5 6">CCY0110</strain>
    </source>
</reference>
<dbReference type="GO" id="GO:0005524">
    <property type="term" value="F:ATP binding"/>
    <property type="evidence" value="ECO:0007669"/>
    <property type="project" value="UniProtKB-KW"/>
</dbReference>
<dbReference type="PROSITE" id="PS00108">
    <property type="entry name" value="PROTEIN_KINASE_ST"/>
    <property type="match status" value="1"/>
</dbReference>
<evidence type="ECO:0000256" key="3">
    <source>
        <dbReference type="SAM" id="Phobius"/>
    </source>
</evidence>
<name>A3INR5_9CHRO</name>
<keyword evidence="3" id="KW-0472">Membrane</keyword>
<dbReference type="eggNOG" id="COG0515">
    <property type="taxonomic scope" value="Bacteria"/>
</dbReference>
<dbReference type="Pfam" id="PF00069">
    <property type="entry name" value="Pkinase"/>
    <property type="match status" value="1"/>
</dbReference>
<dbReference type="EMBL" id="AAXW01000010">
    <property type="protein sequence ID" value="EAZ91963.1"/>
    <property type="molecule type" value="Genomic_DNA"/>
</dbReference>
<feature type="transmembrane region" description="Helical" evidence="3">
    <location>
        <begin position="443"/>
        <end position="463"/>
    </location>
</feature>
<keyword evidence="3" id="KW-0812">Transmembrane</keyword>
<dbReference type="SMART" id="SM00220">
    <property type="entry name" value="S_TKc"/>
    <property type="match status" value="1"/>
</dbReference>
<feature type="transmembrane region" description="Helical" evidence="3">
    <location>
        <begin position="522"/>
        <end position="544"/>
    </location>
</feature>
<feature type="transmembrane region" description="Helical" evidence="3">
    <location>
        <begin position="416"/>
        <end position="436"/>
    </location>
</feature>
<dbReference type="Proteomes" id="UP000003781">
    <property type="component" value="Unassembled WGS sequence"/>
</dbReference>
<dbReference type="RefSeq" id="WP_008275035.1">
    <property type="nucleotide sequence ID" value="NZ_AAXW01000010.1"/>
</dbReference>
<dbReference type="PANTHER" id="PTHR24363">
    <property type="entry name" value="SERINE/THREONINE PROTEIN KINASE"/>
    <property type="match status" value="1"/>
</dbReference>
<feature type="domain" description="Protein kinase" evidence="4">
    <location>
        <begin position="14"/>
        <end position="264"/>
    </location>
</feature>
<accession>A3INR5</accession>
<keyword evidence="1" id="KW-0547">Nucleotide-binding</keyword>
<keyword evidence="2" id="KW-0067">ATP-binding</keyword>
<keyword evidence="6" id="KW-1185">Reference proteome</keyword>
<dbReference type="InterPro" id="IPR008271">
    <property type="entry name" value="Ser/Thr_kinase_AS"/>
</dbReference>
<dbReference type="SUPFAM" id="SSF56112">
    <property type="entry name" value="Protein kinase-like (PK-like)"/>
    <property type="match status" value="1"/>
</dbReference>
<organism evidence="5 6">
    <name type="scientific">Crocosphaera chwakensis CCY0110</name>
    <dbReference type="NCBI Taxonomy" id="391612"/>
    <lineage>
        <taxon>Bacteria</taxon>
        <taxon>Bacillati</taxon>
        <taxon>Cyanobacteriota</taxon>
        <taxon>Cyanophyceae</taxon>
        <taxon>Oscillatoriophycideae</taxon>
        <taxon>Chroococcales</taxon>
        <taxon>Aphanothecaceae</taxon>
        <taxon>Crocosphaera</taxon>
        <taxon>Crocosphaera chwakensis</taxon>
    </lineage>
</organism>
<dbReference type="CDD" id="cd14014">
    <property type="entry name" value="STKc_PknB_like"/>
    <property type="match status" value="1"/>
</dbReference>
<evidence type="ECO:0000259" key="4">
    <source>
        <dbReference type="PROSITE" id="PS50011"/>
    </source>
</evidence>
<dbReference type="Gene3D" id="1.10.510.10">
    <property type="entry name" value="Transferase(Phosphotransferase) domain 1"/>
    <property type="match status" value="1"/>
</dbReference>
<dbReference type="PROSITE" id="PS50011">
    <property type="entry name" value="PROTEIN_KINASE_DOM"/>
    <property type="match status" value="1"/>
</dbReference>
<evidence type="ECO:0000313" key="5">
    <source>
        <dbReference type="EMBL" id="EAZ91963.1"/>
    </source>
</evidence>
<dbReference type="OrthoDB" id="502205at2"/>
<feature type="transmembrane region" description="Helical" evidence="3">
    <location>
        <begin position="550"/>
        <end position="567"/>
    </location>
</feature>
<sequence>MNNQLIVLNQRYKVLETLHQHHGNNRSTYLAKDLQFNEQVIIKEFKFLKTVEWKNFKDYEREVNILKSLNHPYISQYLDSFETEKSLCLVQKYISGKSLAISRTFTPEDIKKIALNILDILIYLQAQTPPIIHRDIKPENILIDDNLNTYLIDFGLSSFGNQERGKSSVAAGTFGFMAPEQIYNKTLTKATDLYGLGMTLICLLTGTRSTDIQHLINDDNILSFHEQLPPINSAFINWLEKLTKINHKERYFSAKAAYNGLKIIQVDYTKEVVLKELRLKIHEKELDQTIIKVLKTKTVIPKKVRTGVWEFIPHPNDPFSKVDSHPWLKINPSKFEINQSQTTLSINPQNLMRNRVYERQICLHTYEDEEVNYILALKIFIPPLNLINIKHHFFVLVISWLLSFLITFHVTINQEWLRILITVYLFIVTAFIGFKITWKNIRVGLLAVASLMTLSPFLGVFYSNINESFPSDYIQFINNFLKVSITMSFGIFLGALSEKFIKFSKKKSQFTWQSLSQPFHRFYLISALGMSSLSAITFSLIFTVGSWKPLILLVFLASTSVLAFITYRNPMKYYQKIQKYQKKQKQGKLIQS</sequence>
<protein>
    <submittedName>
        <fullName evidence="5">Serine/threonine kinase</fullName>
    </submittedName>
</protein>
<proteinExistence type="predicted"/>
<dbReference type="AlphaFoldDB" id="A3INR5"/>
<evidence type="ECO:0000256" key="2">
    <source>
        <dbReference type="ARBA" id="ARBA00022840"/>
    </source>
</evidence>
<dbReference type="InterPro" id="IPR000719">
    <property type="entry name" value="Prot_kinase_dom"/>
</dbReference>
<keyword evidence="5" id="KW-0418">Kinase</keyword>
<comment type="caution">
    <text evidence="5">The sequence shown here is derived from an EMBL/GenBank/DDBJ whole genome shotgun (WGS) entry which is preliminary data.</text>
</comment>
<feature type="transmembrane region" description="Helical" evidence="3">
    <location>
        <begin position="393"/>
        <end position="410"/>
    </location>
</feature>
<dbReference type="GO" id="GO:0004674">
    <property type="term" value="F:protein serine/threonine kinase activity"/>
    <property type="evidence" value="ECO:0007669"/>
    <property type="project" value="TreeGrafter"/>
</dbReference>
<dbReference type="InterPro" id="IPR011009">
    <property type="entry name" value="Kinase-like_dom_sf"/>
</dbReference>
<keyword evidence="3" id="KW-1133">Transmembrane helix</keyword>
<evidence type="ECO:0000256" key="1">
    <source>
        <dbReference type="ARBA" id="ARBA00022741"/>
    </source>
</evidence>
<keyword evidence="5" id="KW-0808">Transferase</keyword>
<gene>
    <name evidence="5" type="ORF">CY0110_29849</name>
</gene>